<dbReference type="AlphaFoldDB" id="A0A8X6PJR9"/>
<accession>A0A8X6PJR9</accession>
<organism evidence="1 2">
    <name type="scientific">Nephila pilipes</name>
    <name type="common">Giant wood spider</name>
    <name type="synonym">Nephila maculata</name>
    <dbReference type="NCBI Taxonomy" id="299642"/>
    <lineage>
        <taxon>Eukaryota</taxon>
        <taxon>Metazoa</taxon>
        <taxon>Ecdysozoa</taxon>
        <taxon>Arthropoda</taxon>
        <taxon>Chelicerata</taxon>
        <taxon>Arachnida</taxon>
        <taxon>Araneae</taxon>
        <taxon>Araneomorphae</taxon>
        <taxon>Entelegynae</taxon>
        <taxon>Araneoidea</taxon>
        <taxon>Nephilidae</taxon>
        <taxon>Nephila</taxon>
    </lineage>
</organism>
<dbReference type="Proteomes" id="UP000887013">
    <property type="component" value="Unassembled WGS sequence"/>
</dbReference>
<evidence type="ECO:0000313" key="2">
    <source>
        <dbReference type="Proteomes" id="UP000887013"/>
    </source>
</evidence>
<sequence length="101" mass="10734">MGGGAVDVRVTSEILELPGRDLGASDTNEIFSDHGIFEGGGTLGSQAESYDSKVPSAKHCCAENELLFFIDEDAEELGFQCRANILPISCENVPLFISIAP</sequence>
<name>A0A8X6PJR9_NEPPI</name>
<gene>
    <name evidence="1" type="ORF">NPIL_626831</name>
</gene>
<comment type="caution">
    <text evidence="1">The sequence shown here is derived from an EMBL/GenBank/DDBJ whole genome shotgun (WGS) entry which is preliminary data.</text>
</comment>
<evidence type="ECO:0000313" key="1">
    <source>
        <dbReference type="EMBL" id="GFT74885.1"/>
    </source>
</evidence>
<dbReference type="EMBL" id="BMAW01070756">
    <property type="protein sequence ID" value="GFT74885.1"/>
    <property type="molecule type" value="Genomic_DNA"/>
</dbReference>
<protein>
    <submittedName>
        <fullName evidence="1">Uncharacterized protein</fullName>
    </submittedName>
</protein>
<proteinExistence type="predicted"/>
<keyword evidence="2" id="KW-1185">Reference proteome</keyword>
<reference evidence="1" key="1">
    <citation type="submission" date="2020-08" db="EMBL/GenBank/DDBJ databases">
        <title>Multicomponent nature underlies the extraordinary mechanical properties of spider dragline silk.</title>
        <authorList>
            <person name="Kono N."/>
            <person name="Nakamura H."/>
            <person name="Mori M."/>
            <person name="Yoshida Y."/>
            <person name="Ohtoshi R."/>
            <person name="Malay A.D."/>
            <person name="Moran D.A.P."/>
            <person name="Tomita M."/>
            <person name="Numata K."/>
            <person name="Arakawa K."/>
        </authorList>
    </citation>
    <scope>NUCLEOTIDE SEQUENCE</scope>
</reference>